<dbReference type="FunFam" id="3.40.33.10:FF:000004">
    <property type="entry name" value="CAP, cysteine-rich secretory protein, antigen 5"/>
    <property type="match status" value="1"/>
</dbReference>
<sequence>MAYALLILIMALAIPHIPAQGAEPLPSVAKEYLQLHNQARSEVGVGPLKWSEELAHTALRVARYQKINLACSLTTLKNRKYNGNMAMGLHNKTFTPGVVFNAWMKNKQYYDYDLNLCQLSRNRCRFYTQVVWRKSLELGCAQATCETAGTSLYICLYNPPGNIKGERPY</sequence>
<name>A0A5N6QP18_9ROSI</name>
<dbReference type="PANTHER" id="PTHR10334">
    <property type="entry name" value="CYSTEINE-RICH SECRETORY PROTEIN-RELATED"/>
    <property type="match status" value="1"/>
</dbReference>
<evidence type="ECO:0000256" key="1">
    <source>
        <dbReference type="SAM" id="SignalP"/>
    </source>
</evidence>
<evidence type="ECO:0000313" key="4">
    <source>
        <dbReference type="Proteomes" id="UP000327013"/>
    </source>
</evidence>
<feature type="chain" id="PRO_5024397029" description="SCP domain-containing protein" evidence="1">
    <location>
        <begin position="22"/>
        <end position="169"/>
    </location>
</feature>
<feature type="signal peptide" evidence="1">
    <location>
        <begin position="1"/>
        <end position="21"/>
    </location>
</feature>
<dbReference type="AlphaFoldDB" id="A0A5N6QP18"/>
<proteinExistence type="predicted"/>
<organism evidence="3 4">
    <name type="scientific">Carpinus fangiana</name>
    <dbReference type="NCBI Taxonomy" id="176857"/>
    <lineage>
        <taxon>Eukaryota</taxon>
        <taxon>Viridiplantae</taxon>
        <taxon>Streptophyta</taxon>
        <taxon>Embryophyta</taxon>
        <taxon>Tracheophyta</taxon>
        <taxon>Spermatophyta</taxon>
        <taxon>Magnoliopsida</taxon>
        <taxon>eudicotyledons</taxon>
        <taxon>Gunneridae</taxon>
        <taxon>Pentapetalae</taxon>
        <taxon>rosids</taxon>
        <taxon>fabids</taxon>
        <taxon>Fagales</taxon>
        <taxon>Betulaceae</taxon>
        <taxon>Carpinus</taxon>
    </lineage>
</organism>
<dbReference type="PRINTS" id="PR00837">
    <property type="entry name" value="V5TPXLIKE"/>
</dbReference>
<dbReference type="Proteomes" id="UP000327013">
    <property type="component" value="Chromosome 1"/>
</dbReference>
<gene>
    <name evidence="3" type="ORF">FH972_004245</name>
</gene>
<dbReference type="InterPro" id="IPR035940">
    <property type="entry name" value="CAP_sf"/>
</dbReference>
<keyword evidence="4" id="KW-1185">Reference proteome</keyword>
<feature type="domain" description="SCP" evidence="2">
    <location>
        <begin position="27"/>
        <end position="165"/>
    </location>
</feature>
<protein>
    <recommendedName>
        <fullName evidence="2">SCP domain-containing protein</fullName>
    </recommendedName>
</protein>
<accession>A0A5N6QP18</accession>
<dbReference type="InterPro" id="IPR001283">
    <property type="entry name" value="CRISP-related"/>
</dbReference>
<dbReference type="SUPFAM" id="SSF55797">
    <property type="entry name" value="PR-1-like"/>
    <property type="match status" value="1"/>
</dbReference>
<dbReference type="Gene3D" id="3.40.33.10">
    <property type="entry name" value="CAP"/>
    <property type="match status" value="1"/>
</dbReference>
<reference evidence="3 4" key="1">
    <citation type="submission" date="2019-06" db="EMBL/GenBank/DDBJ databases">
        <title>A chromosomal-level reference genome of Carpinus fangiana (Coryloideae, Betulaceae).</title>
        <authorList>
            <person name="Yang X."/>
            <person name="Wang Z."/>
            <person name="Zhang L."/>
            <person name="Hao G."/>
            <person name="Liu J."/>
            <person name="Yang Y."/>
        </authorList>
    </citation>
    <scope>NUCLEOTIDE SEQUENCE [LARGE SCALE GENOMIC DNA]</scope>
    <source>
        <strain evidence="3">Cfa_2016G</strain>
        <tissue evidence="3">Leaf</tissue>
    </source>
</reference>
<dbReference type="OrthoDB" id="337038at2759"/>
<dbReference type="Pfam" id="PF00188">
    <property type="entry name" value="CAP"/>
    <property type="match status" value="1"/>
</dbReference>
<dbReference type="SMART" id="SM00198">
    <property type="entry name" value="SCP"/>
    <property type="match status" value="1"/>
</dbReference>
<keyword evidence="1" id="KW-0732">Signal</keyword>
<evidence type="ECO:0000313" key="3">
    <source>
        <dbReference type="EMBL" id="KAE7999853.1"/>
    </source>
</evidence>
<dbReference type="EMBL" id="CM017321">
    <property type="protein sequence ID" value="KAE7999853.1"/>
    <property type="molecule type" value="Genomic_DNA"/>
</dbReference>
<dbReference type="InterPro" id="IPR014044">
    <property type="entry name" value="CAP_dom"/>
</dbReference>
<evidence type="ECO:0000259" key="2">
    <source>
        <dbReference type="SMART" id="SM00198"/>
    </source>
</evidence>